<evidence type="ECO:0000313" key="1">
    <source>
        <dbReference type="EMBL" id="ACD03566.1"/>
    </source>
</evidence>
<dbReference type="GeneID" id="6295409"/>
<reference evidence="1 2" key="1">
    <citation type="journal article" date="2008" name="Virology">
        <title>Sequence analysis of a non-classified, non-occluded DNA virus that causes salivary gland hypertrophy of Musca domestica, MdSGHV.</title>
        <authorList>
            <person name="Garcia-Maruniak A."/>
            <person name="Maruniak J.E."/>
            <person name="Farmerie W."/>
            <person name="Boucias D.G."/>
        </authorList>
    </citation>
    <scope>NUCLEOTIDE SEQUENCE [LARGE SCALE GENOMIC DNA]</scope>
    <source>
        <strain evidence="2">Isolate Musca domestica/United States/Boucias/-</strain>
    </source>
</reference>
<dbReference type="OrthoDB" id="37196at10239"/>
<evidence type="ECO:0000313" key="2">
    <source>
        <dbReference type="Proteomes" id="UP000011274"/>
    </source>
</evidence>
<keyword evidence="2" id="KW-1185">Reference proteome</keyword>
<sequence>MSQYILYDRFFSLDETTGVLRTFWRIIGNNQNSIVQLRENQPIQTLNPFGQNIASLYVFCRPSQATDLERHQLVDIHRQYGTNLKIYKYSKHVTLANTSATLASNIDNIQSVLSMHTFAQQRIDITSAFNEPISKRVLYKFCFNAEKVRSELIEKFKFFALTAYPDLQMFVPFDDECEFFLNIVFPLNKHLDTTKYTYLTVVATHYMPLVPIIESLYGLVQVVNSRNISRNVMTVTNREPIKDLRSITDMFLDYVPIVDVIVGRVYENENCIEYNSAENAITFILVKIYIRHRTNYIVFMNRRFQATALPTTPKNINVIPSDNEADMLVSFFNLYTNGLIARTLRVDIHFILATPRYKSHSCVLMRRIIRNNLWTRFAPHSVVSEDGRCVRFNRNAIILFDNMERTGIVTNYTHIDNKVIYLPELYNDSTVPIESSLVIHCRNIRNEFAAKYIDVVRMLERDAGPPPTMTLYELVTRIIESEAHTVNDYSLILESIIELANKIRIPITMLYAVAPAQIAYRLIFYTNLRAGTFTLLDRSTTRQPSFYQVNNNGQKNNVLSALKNLSLPQTIEIYGNGTPPSSSLGTSLFQNLIRKYIPVHMMGNLMENYFNFFCPGENYFPLVSTLVDNESELLNTRNAVLWSRKRMYVNKSIVSFDFRLYNCTLVSLFDLDFNNCAMMYGFELKSFFNTLFPDAPLFEFNKMRMLQLPHTFIMDNDTLQIVNIVAYNDIEQKLNDQSMYIVIMSFMTDSMLRTCNPNYQTLAYLFRTNINDLSKYKTRLTLHKNILNSICGMLSTYEINTTILNIVNALARKLILWTVENCLQTTDDTYTSLLEHKYIKDKAPPSNLVAIENDSFTFVYDNHQRFKYGMGDKGDVDEYTRIEEIRARILDRLINELAKCTTRSIEEIRQIVDLKLNFATGSLFQVSQRKYYYLQRKGSTDTLEIVSNEHSNRKTQKSLLFLNRNRKLVDLMRRGAPLKFSYFKHTYNFTDTRRLLLWYTMQLRQNIDIESGGMNHQQVTLHIFGLLNEFLQQTSVDETELNRFLNFLFYAIKITNTQEYFINAICMPAMNIHFQIFTVPERRVYETSTLIPSDKKLMVFNCIDIFFKLYAKLKLIKQQQQQPQP</sequence>
<protein>
    <submittedName>
        <fullName evidence="1">Uncharacterized protein</fullName>
    </submittedName>
</protein>
<proteinExistence type="predicted"/>
<dbReference type="EMBL" id="EU522111">
    <property type="protein sequence ID" value="ACD03566.1"/>
    <property type="molecule type" value="Genomic_DNA"/>
</dbReference>
<dbReference type="Proteomes" id="UP000011274">
    <property type="component" value="Segment"/>
</dbReference>
<gene>
    <name evidence="1" type="ORF">MdSGHV107</name>
</gene>
<organismHost>
    <name type="scientific">Musca domestica</name>
    <name type="common">House fly</name>
    <dbReference type="NCBI Taxonomy" id="7370"/>
</organismHost>
<name>B2YG84_MHVB</name>
<accession>B2YG84</accession>
<dbReference type="RefSeq" id="YP_001883435.1">
    <property type="nucleotide sequence ID" value="NC_010671.1"/>
</dbReference>
<organism evidence="1 2">
    <name type="scientific">Musca hytrovirus</name>
    <name type="common">isolate Musca domestica/United States/Boucias/-</name>
    <name type="synonym">MHV</name>
    <dbReference type="NCBI Taxonomy" id="523909"/>
    <lineage>
        <taxon>Viruses</taxon>
        <taxon>Viruses incertae sedis</taxon>
        <taxon>Naldaviricetes</taxon>
        <taxon>Lefavirales</taxon>
        <taxon>Hytrosaviridae</taxon>
        <taxon>Muscavirus</taxon>
        <taxon>Muscavirus musdomesticae</taxon>
    </lineage>
</organism>
<dbReference type="KEGG" id="vg:6295409"/>